<evidence type="ECO:0000313" key="3">
    <source>
        <dbReference type="Proteomes" id="UP000756860"/>
    </source>
</evidence>
<dbReference type="CDD" id="cd07437">
    <property type="entry name" value="PHP_HisPPase_Ycdx_like"/>
    <property type="match status" value="1"/>
</dbReference>
<dbReference type="PANTHER" id="PTHR36928">
    <property type="entry name" value="PHOSPHATASE YCDX-RELATED"/>
    <property type="match status" value="1"/>
</dbReference>
<dbReference type="RefSeq" id="WP_214173848.1">
    <property type="nucleotide sequence ID" value="NZ_JAHCVK010000001.1"/>
</dbReference>
<dbReference type="Pfam" id="PF13263">
    <property type="entry name" value="PHP_C"/>
    <property type="match status" value="1"/>
</dbReference>
<organism evidence="2 3">
    <name type="scientific">Geomobilimonas luticola</name>
    <dbReference type="NCBI Taxonomy" id="1114878"/>
    <lineage>
        <taxon>Bacteria</taxon>
        <taxon>Pseudomonadati</taxon>
        <taxon>Thermodesulfobacteriota</taxon>
        <taxon>Desulfuromonadia</taxon>
        <taxon>Geobacterales</taxon>
        <taxon>Geobacteraceae</taxon>
        <taxon>Geomobilimonas</taxon>
    </lineage>
</organism>
<accession>A0ABS5S9N8</accession>
<feature type="domain" description="Polymerase/histidinol phosphatase N-terminal" evidence="1">
    <location>
        <begin position="5"/>
        <end position="79"/>
    </location>
</feature>
<dbReference type="InterPro" id="IPR016195">
    <property type="entry name" value="Pol/histidinol_Pase-like"/>
</dbReference>
<dbReference type="NCBIfam" id="NF006702">
    <property type="entry name" value="PRK09248.1"/>
    <property type="match status" value="1"/>
</dbReference>
<dbReference type="Pfam" id="PF02811">
    <property type="entry name" value="PHP"/>
    <property type="match status" value="1"/>
</dbReference>
<comment type="caution">
    <text evidence="2">The sequence shown here is derived from an EMBL/GenBank/DDBJ whole genome shotgun (WGS) entry which is preliminary data.</text>
</comment>
<evidence type="ECO:0000313" key="2">
    <source>
        <dbReference type="EMBL" id="MBT0651860.1"/>
    </source>
</evidence>
<name>A0ABS5S9N8_9BACT</name>
<reference evidence="2 3" key="1">
    <citation type="submission" date="2021-05" db="EMBL/GenBank/DDBJ databases">
        <title>The draft genome of Geobacter luticola JCM 17780.</title>
        <authorList>
            <person name="Xu Z."/>
            <person name="Masuda Y."/>
            <person name="Itoh H."/>
            <person name="Senoo K."/>
        </authorList>
    </citation>
    <scope>NUCLEOTIDE SEQUENCE [LARGE SCALE GENOMIC DNA]</scope>
    <source>
        <strain evidence="2 3">JCM 17780</strain>
    </source>
</reference>
<dbReference type="EMBL" id="JAHCVK010000001">
    <property type="protein sequence ID" value="MBT0651860.1"/>
    <property type="molecule type" value="Genomic_DNA"/>
</dbReference>
<dbReference type="SMART" id="SM00481">
    <property type="entry name" value="POLIIIAc"/>
    <property type="match status" value="1"/>
</dbReference>
<dbReference type="InterPro" id="IPR050243">
    <property type="entry name" value="PHP_phosphatase"/>
</dbReference>
<dbReference type="SUPFAM" id="SSF89550">
    <property type="entry name" value="PHP domain-like"/>
    <property type="match status" value="1"/>
</dbReference>
<proteinExistence type="predicted"/>
<protein>
    <submittedName>
        <fullName evidence="2">Phosphatase</fullName>
    </submittedName>
</protein>
<sequence>MHIVADMHTHTIASGHAYSTINELAQEAARKGLLALAVTDHGPAIPGGPHLYHFGAMRFFPQIIQEVRILAGVEANIIDPEGTLDLPEEYLQRLDFVMAGLHEGCGMDGLGADRNTIAIIKAMANPRVKAISHPGNPVFPLHYEMIVEAACQTGTALEINNSSFVISRKGSRSNCETLAELIAKTGAPVMVGSDAHIAQGVGEFTAAIEVLEAAGVREEQVINASLERLYAFLSLTP</sequence>
<dbReference type="PANTHER" id="PTHR36928:SF1">
    <property type="entry name" value="PHOSPHATASE YCDX-RELATED"/>
    <property type="match status" value="1"/>
</dbReference>
<dbReference type="Gene3D" id="3.20.20.140">
    <property type="entry name" value="Metal-dependent hydrolases"/>
    <property type="match status" value="1"/>
</dbReference>
<dbReference type="InterPro" id="IPR004013">
    <property type="entry name" value="PHP_dom"/>
</dbReference>
<gene>
    <name evidence="2" type="ORF">KI810_02225</name>
</gene>
<dbReference type="Proteomes" id="UP000756860">
    <property type="component" value="Unassembled WGS sequence"/>
</dbReference>
<dbReference type="InterPro" id="IPR003141">
    <property type="entry name" value="Pol/His_phosphatase_N"/>
</dbReference>
<keyword evidence="3" id="KW-1185">Reference proteome</keyword>
<evidence type="ECO:0000259" key="1">
    <source>
        <dbReference type="SMART" id="SM00481"/>
    </source>
</evidence>